<protein>
    <submittedName>
        <fullName evidence="3">Uncharacterized protein</fullName>
    </submittedName>
</protein>
<reference evidence="2 4" key="1">
    <citation type="submission" date="2016-09" db="EMBL/GenBank/DDBJ databases">
        <title>genome sequences of unsequenced Mycobacteria.</title>
        <authorList>
            <person name="Greninger A.L."/>
            <person name="Jerome K.R."/>
            <person name="Mcnair B."/>
            <person name="Wallis C."/>
            <person name="Fang F."/>
        </authorList>
    </citation>
    <scope>NUCLEOTIDE SEQUENCE [LARGE SCALE GENOMIC DNA]</scope>
    <source>
        <strain evidence="2 4">BM1</strain>
    </source>
</reference>
<gene>
    <name evidence="2" type="ORF">BV510_12205</name>
    <name evidence="3" type="ORF">CRI78_11980</name>
</gene>
<dbReference type="EMBL" id="MIJD01000109">
    <property type="protein sequence ID" value="OPE54079.1"/>
    <property type="molecule type" value="Genomic_DNA"/>
</dbReference>
<keyword evidence="5" id="KW-1185">Reference proteome</keyword>
<dbReference type="Proteomes" id="UP000220340">
    <property type="component" value="Unassembled WGS sequence"/>
</dbReference>
<proteinExistence type="predicted"/>
<reference evidence="3 5" key="2">
    <citation type="submission" date="2017-10" db="EMBL/GenBank/DDBJ databases">
        <title>The new phylogeny of genus Mycobacterium.</title>
        <authorList>
            <person name="Tortoli E."/>
            <person name="Trovato A."/>
            <person name="Cirillo D.M."/>
        </authorList>
    </citation>
    <scope>NUCLEOTIDE SEQUENCE [LARGE SCALE GENOMIC DNA]</scope>
    <source>
        <strain evidence="3 5">IP141170001</strain>
    </source>
</reference>
<feature type="compositionally biased region" description="Low complexity" evidence="1">
    <location>
        <begin position="38"/>
        <end position="71"/>
    </location>
</feature>
<dbReference type="EMBL" id="PDCR01000013">
    <property type="protein sequence ID" value="PEG54315.1"/>
    <property type="molecule type" value="Genomic_DNA"/>
</dbReference>
<accession>A0A1Q4H8N1</accession>
<evidence type="ECO:0000256" key="1">
    <source>
        <dbReference type="SAM" id="MobiDB-lite"/>
    </source>
</evidence>
<feature type="compositionally biased region" description="Low complexity" evidence="1">
    <location>
        <begin position="133"/>
        <end position="157"/>
    </location>
</feature>
<dbReference type="AlphaFoldDB" id="A0A1Q4H8N1"/>
<sequence length="407" mass="41812">MDVMAAKRRDTRYARSLAVRIWICAVLVGGTALAGAGVASAKGPADSGTTSASSQESSSSSAPSGTGSATARDAADSAPNSLRKPKTRPSGPLSVRESRSRADLRAAATEIRRPGLRTASARADADPAPETGAAVQRAEAAVTAEAAPPTPSPADAAPTPYGEIGKWMLKAGGQIANWGGKRVGGKTLLEAVNVIIVDPHSTTPGQAARNVNNAMLRSGFPAQYLHSFGFRGRIDGATYGQKPTGPLLAYSNNFFLFPNDHGRLFGPAPMQTEAGYVWTGAFSTEKVGFSGLLPGHVYVSSNQARDALVQQLISSGQATYGGLVPLENAYNTASTTTGDHDGFAVVLVLTGNAPLVRREAVLGELPRSAAETGDQRCLAGAGAAVQRPHEPGPLTLCGAGRPASIDS</sequence>
<evidence type="ECO:0000313" key="2">
    <source>
        <dbReference type="EMBL" id="OPE54079.1"/>
    </source>
</evidence>
<organism evidence="3 5">
    <name type="scientific">Mycolicibacterium diernhoferi</name>
    <dbReference type="NCBI Taxonomy" id="1801"/>
    <lineage>
        <taxon>Bacteria</taxon>
        <taxon>Bacillati</taxon>
        <taxon>Actinomycetota</taxon>
        <taxon>Actinomycetes</taxon>
        <taxon>Mycobacteriales</taxon>
        <taxon>Mycobacteriaceae</taxon>
        <taxon>Mycolicibacterium</taxon>
    </lineage>
</organism>
<evidence type="ECO:0000313" key="4">
    <source>
        <dbReference type="Proteomes" id="UP000191039"/>
    </source>
</evidence>
<dbReference type="STRING" id="1801.BRW64_20800"/>
<feature type="region of interest" description="Disordered" evidence="1">
    <location>
        <begin position="38"/>
        <end position="157"/>
    </location>
</feature>
<comment type="caution">
    <text evidence="3">The sequence shown here is derived from an EMBL/GenBank/DDBJ whole genome shotgun (WGS) entry which is preliminary data.</text>
</comment>
<dbReference type="Proteomes" id="UP000191039">
    <property type="component" value="Unassembled WGS sequence"/>
</dbReference>
<name>A0A1Q4H8N1_9MYCO</name>
<evidence type="ECO:0000313" key="3">
    <source>
        <dbReference type="EMBL" id="PEG54315.1"/>
    </source>
</evidence>
<evidence type="ECO:0000313" key="5">
    <source>
        <dbReference type="Proteomes" id="UP000220340"/>
    </source>
</evidence>